<feature type="region of interest" description="Disordered" evidence="1">
    <location>
        <begin position="1"/>
        <end position="33"/>
    </location>
</feature>
<name>A0A831W6T3_9GAMM</name>
<feature type="domain" description="Chemoreceptor zinc-binding" evidence="2">
    <location>
        <begin position="65"/>
        <end position="109"/>
    </location>
</feature>
<proteinExistence type="predicted"/>
<dbReference type="InterPro" id="IPR025991">
    <property type="entry name" value="Chemoreceptor_zinc-bind_dom"/>
</dbReference>
<reference evidence="3" key="1">
    <citation type="journal article" date="2020" name="mSystems">
        <title>Genome- and Community-Level Interaction Insights into Carbon Utilization and Element Cycling Functions of Hydrothermarchaeota in Hydrothermal Sediment.</title>
        <authorList>
            <person name="Zhou Z."/>
            <person name="Liu Y."/>
            <person name="Xu W."/>
            <person name="Pan J."/>
            <person name="Luo Z.H."/>
            <person name="Li M."/>
        </authorList>
    </citation>
    <scope>NUCLEOTIDE SEQUENCE [LARGE SCALE GENOMIC DNA]</scope>
    <source>
        <strain evidence="3">HyVt-443</strain>
    </source>
</reference>
<dbReference type="AlphaFoldDB" id="A0A831W6T3"/>
<evidence type="ECO:0000313" key="3">
    <source>
        <dbReference type="EMBL" id="HEB95691.1"/>
    </source>
</evidence>
<evidence type="ECO:0000259" key="2">
    <source>
        <dbReference type="Pfam" id="PF13682"/>
    </source>
</evidence>
<accession>A0A831W6T3</accession>
<evidence type="ECO:0000256" key="1">
    <source>
        <dbReference type="SAM" id="MobiDB-lite"/>
    </source>
</evidence>
<gene>
    <name evidence="3" type="ORF">ENI96_04580</name>
</gene>
<protein>
    <recommendedName>
        <fullName evidence="2">Chemoreceptor zinc-binding domain-containing protein</fullName>
    </recommendedName>
</protein>
<dbReference type="Gene3D" id="1.20.120.30">
    <property type="entry name" value="Aspartate receptor, ligand-binding domain"/>
    <property type="match status" value="1"/>
</dbReference>
<dbReference type="EMBL" id="DRKP01000053">
    <property type="protein sequence ID" value="HEB95691.1"/>
    <property type="molecule type" value="Genomic_DNA"/>
</dbReference>
<dbReference type="Proteomes" id="UP000886251">
    <property type="component" value="Unassembled WGS sequence"/>
</dbReference>
<sequence>MIPSGTPIRSTPRRSSCPWSQAGRGVQHIGMPDTGTRARAIRLDRGEYRLALLGQMAMVFLAGRSFGHEKCSLGRWYAAVGRARFADLPAIRTLEGPHRELHQTIQRVVELKRRGDDAGAEREYRRIAPLSDQIISLIEQIEQQL</sequence>
<feature type="compositionally biased region" description="Polar residues" evidence="1">
    <location>
        <begin position="7"/>
        <end position="19"/>
    </location>
</feature>
<dbReference type="Pfam" id="PF13682">
    <property type="entry name" value="CZB"/>
    <property type="match status" value="1"/>
</dbReference>
<comment type="caution">
    <text evidence="3">The sequence shown here is derived from an EMBL/GenBank/DDBJ whole genome shotgun (WGS) entry which is preliminary data.</text>
</comment>
<organism evidence="3">
    <name type="scientific">Sedimenticola thiotaurini</name>
    <dbReference type="NCBI Taxonomy" id="1543721"/>
    <lineage>
        <taxon>Bacteria</taxon>
        <taxon>Pseudomonadati</taxon>
        <taxon>Pseudomonadota</taxon>
        <taxon>Gammaproteobacteria</taxon>
        <taxon>Chromatiales</taxon>
        <taxon>Sedimenticolaceae</taxon>
        <taxon>Sedimenticola</taxon>
    </lineage>
</organism>